<proteinExistence type="inferred from homology"/>
<dbReference type="NCBIfam" id="TIGR02227">
    <property type="entry name" value="sigpep_I_bact"/>
    <property type="match status" value="1"/>
</dbReference>
<name>A0A3S0RAW5_9BACT</name>
<accession>A0A3S0RAW5</accession>
<dbReference type="Gene3D" id="2.10.109.10">
    <property type="entry name" value="Umud Fragment, subunit A"/>
    <property type="match status" value="1"/>
</dbReference>
<dbReference type="InterPro" id="IPR019533">
    <property type="entry name" value="Peptidase_S26"/>
</dbReference>
<dbReference type="AlphaFoldDB" id="A0A3S0RAW5"/>
<dbReference type="SUPFAM" id="SSF51306">
    <property type="entry name" value="LexA/Signal peptidase"/>
    <property type="match status" value="1"/>
</dbReference>
<dbReference type="Pfam" id="PF10502">
    <property type="entry name" value="Peptidase_S26"/>
    <property type="match status" value="1"/>
</dbReference>
<evidence type="ECO:0000313" key="5">
    <source>
        <dbReference type="Proteomes" id="UP000278983"/>
    </source>
</evidence>
<comment type="catalytic activity">
    <reaction evidence="2">
        <text>Cleavage of hydrophobic, N-terminal signal or leader sequences from secreted and periplasmic proteins.</text>
        <dbReference type="EC" id="3.4.21.89"/>
    </reaction>
</comment>
<dbReference type="InterPro" id="IPR000223">
    <property type="entry name" value="Pept_S26A_signal_pept_1"/>
</dbReference>
<keyword evidence="2 4" id="KW-0378">Hydrolase</keyword>
<comment type="similarity">
    <text evidence="2">Belongs to the peptidase S26 family.</text>
</comment>
<keyword evidence="2" id="KW-0645">Protease</keyword>
<dbReference type="GO" id="GO:0004252">
    <property type="term" value="F:serine-type endopeptidase activity"/>
    <property type="evidence" value="ECO:0007669"/>
    <property type="project" value="InterPro"/>
</dbReference>
<protein>
    <recommendedName>
        <fullName evidence="1 2">Signal peptidase I</fullName>
        <ecNumber evidence="2">3.4.21.89</ecNumber>
    </recommendedName>
</protein>
<dbReference type="GO" id="GO:0016020">
    <property type="term" value="C:membrane"/>
    <property type="evidence" value="ECO:0007669"/>
    <property type="project" value="UniProtKB-SubCell"/>
</dbReference>
<dbReference type="GO" id="GO:0006465">
    <property type="term" value="P:signal peptide processing"/>
    <property type="evidence" value="ECO:0007669"/>
    <property type="project" value="InterPro"/>
</dbReference>
<dbReference type="GO" id="GO:0009003">
    <property type="term" value="F:signal peptidase activity"/>
    <property type="evidence" value="ECO:0007669"/>
    <property type="project" value="UniProtKB-EC"/>
</dbReference>
<organism evidence="4 5">
    <name type="scientific">Prevotella koreensis</name>
    <dbReference type="NCBI Taxonomy" id="2490854"/>
    <lineage>
        <taxon>Bacteria</taxon>
        <taxon>Pseudomonadati</taxon>
        <taxon>Bacteroidota</taxon>
        <taxon>Bacteroidia</taxon>
        <taxon>Bacteroidales</taxon>
        <taxon>Prevotellaceae</taxon>
        <taxon>Prevotella</taxon>
    </lineage>
</organism>
<sequence>MRNAVKFILAVAIALVLMLVVRTYAFTIYKVSNSSLEPVLKKNDRIVVNKLYCGRLSRGDIVVFAADSSYLGVIGNIPGDTVMLDGKHYVLPERCGCQRCGCSERAVFLVWQGSKRALIHKDDIIGKAYRLSLTKR</sequence>
<reference evidence="4 5" key="1">
    <citation type="submission" date="2018-12" db="EMBL/GenBank/DDBJ databases">
        <title>Genome sequencing of Prevotella sp. KCOM 3155 (= JS262).</title>
        <authorList>
            <person name="Kook J.-K."/>
            <person name="Park S.-N."/>
            <person name="Lim Y.K."/>
        </authorList>
    </citation>
    <scope>NUCLEOTIDE SEQUENCE [LARGE SCALE GENOMIC DNA]</scope>
    <source>
        <strain evidence="4 5">KCOM 3155</strain>
    </source>
</reference>
<evidence type="ECO:0000259" key="3">
    <source>
        <dbReference type="Pfam" id="PF10502"/>
    </source>
</evidence>
<evidence type="ECO:0000313" key="4">
    <source>
        <dbReference type="EMBL" id="RUL59639.1"/>
    </source>
</evidence>
<dbReference type="EMBL" id="RYYU01000001">
    <property type="protein sequence ID" value="RUL59639.1"/>
    <property type="molecule type" value="Genomic_DNA"/>
</dbReference>
<dbReference type="Proteomes" id="UP000278983">
    <property type="component" value="Unassembled WGS sequence"/>
</dbReference>
<gene>
    <name evidence="4" type="primary">lepB</name>
    <name evidence="4" type="ORF">EHV08_07600</name>
</gene>
<evidence type="ECO:0000256" key="2">
    <source>
        <dbReference type="RuleBase" id="RU362042"/>
    </source>
</evidence>
<keyword evidence="5" id="KW-1185">Reference proteome</keyword>
<dbReference type="EC" id="3.4.21.89" evidence="2"/>
<dbReference type="InterPro" id="IPR036286">
    <property type="entry name" value="LexA/Signal_pep-like_sf"/>
</dbReference>
<comment type="caution">
    <text evidence="4">The sequence shown here is derived from an EMBL/GenBank/DDBJ whole genome shotgun (WGS) entry which is preliminary data.</text>
</comment>
<evidence type="ECO:0000256" key="1">
    <source>
        <dbReference type="ARBA" id="ARBA00019232"/>
    </source>
</evidence>
<dbReference type="CDD" id="cd06530">
    <property type="entry name" value="S26_SPase_I"/>
    <property type="match status" value="1"/>
</dbReference>
<comment type="subcellular location">
    <subcellularLocation>
        <location evidence="2">Membrane</location>
        <topology evidence="2">Single-pass type II membrane protein</topology>
    </subcellularLocation>
</comment>
<feature type="domain" description="Peptidase S26" evidence="3">
    <location>
        <begin position="6"/>
        <end position="87"/>
    </location>
</feature>